<evidence type="ECO:0000256" key="2">
    <source>
        <dbReference type="ARBA" id="ARBA00022475"/>
    </source>
</evidence>
<feature type="transmembrane region" description="Helical" evidence="9">
    <location>
        <begin position="338"/>
        <end position="355"/>
    </location>
</feature>
<dbReference type="RefSeq" id="WP_371755263.1">
    <property type="nucleotide sequence ID" value="NZ_JAYJLD010000028.1"/>
</dbReference>
<evidence type="ECO:0000313" key="12">
    <source>
        <dbReference type="EMBL" id="MEB3103135.1"/>
    </source>
</evidence>
<keyword evidence="2" id="KW-1003">Cell membrane</keyword>
<dbReference type="InterPro" id="IPR032421">
    <property type="entry name" value="PMT_4TMC"/>
</dbReference>
<keyword evidence="3 12" id="KW-0808">Transferase</keyword>
<evidence type="ECO:0000313" key="13">
    <source>
        <dbReference type="Proteomes" id="UP001310386"/>
    </source>
</evidence>
<feature type="transmembrane region" description="Helical" evidence="9">
    <location>
        <begin position="202"/>
        <end position="228"/>
    </location>
</feature>
<feature type="transmembrane region" description="Helical" evidence="9">
    <location>
        <begin position="753"/>
        <end position="770"/>
    </location>
</feature>
<evidence type="ECO:0000259" key="11">
    <source>
        <dbReference type="Pfam" id="PF16192"/>
    </source>
</evidence>
<feature type="transmembrane region" description="Helical" evidence="9">
    <location>
        <begin position="415"/>
        <end position="436"/>
    </location>
</feature>
<feature type="transmembrane region" description="Helical" evidence="9">
    <location>
        <begin position="1088"/>
        <end position="1110"/>
    </location>
</feature>
<keyword evidence="4 9" id="KW-0812">Transmembrane</keyword>
<dbReference type="PANTHER" id="PTHR10050:SF46">
    <property type="entry name" value="PROTEIN O-MANNOSYL-TRANSFERASE 2"/>
    <property type="match status" value="1"/>
</dbReference>
<comment type="subcellular location">
    <subcellularLocation>
        <location evidence="1">Cell membrane</location>
        <topology evidence="1">Multi-pass membrane protein</topology>
    </subcellularLocation>
</comment>
<gene>
    <name evidence="12" type="ORF">VF724_15870</name>
</gene>
<evidence type="ECO:0000256" key="9">
    <source>
        <dbReference type="SAM" id="Phobius"/>
    </source>
</evidence>
<evidence type="ECO:0000256" key="3">
    <source>
        <dbReference type="ARBA" id="ARBA00022679"/>
    </source>
</evidence>
<dbReference type="PANTHER" id="PTHR10050">
    <property type="entry name" value="DOLICHYL-PHOSPHATE-MANNOSE--PROTEIN MANNOSYLTRANSFERASE"/>
    <property type="match status" value="1"/>
</dbReference>
<keyword evidence="5 9" id="KW-1133">Transmembrane helix</keyword>
<organism evidence="12 13">
    <name type="scientific">Ferviditalea candida</name>
    <dbReference type="NCBI Taxonomy" id="3108399"/>
    <lineage>
        <taxon>Bacteria</taxon>
        <taxon>Bacillati</taxon>
        <taxon>Bacillota</taxon>
        <taxon>Bacilli</taxon>
        <taxon>Bacillales</taxon>
        <taxon>Paenibacillaceae</taxon>
        <taxon>Ferviditalea</taxon>
    </lineage>
</organism>
<feature type="transmembrane region" description="Helical" evidence="9">
    <location>
        <begin position="1056"/>
        <end position="1076"/>
    </location>
</feature>
<feature type="transmembrane region" description="Helical" evidence="9">
    <location>
        <begin position="1033"/>
        <end position="1050"/>
    </location>
</feature>
<reference evidence="12" key="1">
    <citation type="submission" date="2023-12" db="EMBL/GenBank/DDBJ databases">
        <title>Fervidustalea candida gen. nov., sp. nov., a novel member of the family Paenibacillaceae isolated from a geothermal area.</title>
        <authorList>
            <person name="Li W.-J."/>
            <person name="Jiao J.-Y."/>
            <person name="Chen Y."/>
        </authorList>
    </citation>
    <scope>NUCLEOTIDE SEQUENCE</scope>
    <source>
        <strain evidence="12">SYSU GA230002</strain>
    </source>
</reference>
<comment type="caution">
    <text evidence="12">The sequence shown here is derived from an EMBL/GenBank/DDBJ whole genome shotgun (WGS) entry which is preliminary data.</text>
</comment>
<dbReference type="Pfam" id="PF13231">
    <property type="entry name" value="PMT_2"/>
    <property type="match status" value="1"/>
</dbReference>
<feature type="transmembrane region" description="Helical" evidence="9">
    <location>
        <begin position="100"/>
        <end position="119"/>
    </location>
</feature>
<feature type="transmembrane region" description="Helical" evidence="9">
    <location>
        <begin position="516"/>
        <end position="534"/>
    </location>
</feature>
<dbReference type="Pfam" id="PF09594">
    <property type="entry name" value="GT87"/>
    <property type="match status" value="1"/>
</dbReference>
<feature type="domain" description="Glycosyltransferase RgtA/B/C/D-like" evidence="10">
    <location>
        <begin position="703"/>
        <end position="842"/>
    </location>
</feature>
<feature type="transmembrane region" description="Helical" evidence="9">
    <location>
        <begin position="6"/>
        <end position="23"/>
    </location>
</feature>
<keyword evidence="6 9" id="KW-0472">Membrane</keyword>
<dbReference type="InterPro" id="IPR027005">
    <property type="entry name" value="PMT-like"/>
</dbReference>
<feature type="transmembrane region" description="Helical" evidence="9">
    <location>
        <begin position="776"/>
        <end position="795"/>
    </location>
</feature>
<dbReference type="Proteomes" id="UP001310386">
    <property type="component" value="Unassembled WGS sequence"/>
</dbReference>
<comment type="similarity">
    <text evidence="7">Belongs to the glycosyltransferase 87 family.</text>
</comment>
<feature type="transmembrane region" description="Helical" evidence="9">
    <location>
        <begin position="1010"/>
        <end position="1028"/>
    </location>
</feature>
<feature type="transmembrane region" description="Helical" evidence="9">
    <location>
        <begin position="240"/>
        <end position="262"/>
    </location>
</feature>
<dbReference type="InterPro" id="IPR038731">
    <property type="entry name" value="RgtA/B/C-like"/>
</dbReference>
<sequence>MQHPVYSSFMLVYGIVYAAWCALALRRLAERTSGLSQSADDRRLWVLILLPGLLFRLFTAPFIPGHPIDFADYSQWAQHAASGGLSRFYDGQMFADYPPGYIYVLYFIGLIHQLLSIPYDSPLSGVLLKLPSIAADTAAGWLIYRMARKSQNAKAARILAALYVFNPGIYLNSTLWGQIDSIFTLIVVLMVLAFMRKRIPAAAGLFAAALVVKPQAFLFAPIFLFALAETAAKRSPAETLKSAAASLISGFSVFALSILPFVVDKPPLWIVDHYRAMFASYPYASLNASNLYALAGGNGTQLAEMSFFLNASAWSWLFMALSVIFTAVLFLRGRDSGKYILTALMLMLLVFNLKSGMHERYLYPAVILSLLSYIQFKNKRLLYLFIGLSFTHFVNVAYVFYFSLGQNYWLSKNDILMIILSFGNLALLVYAVKIGWNPHAGQRTRTDLPGLTNPGFAELSASLSVFREPAVKAEDRGDNAGGLLSAPGLPLPEVASAGPAQPREQRNERLSRRDKWLLTGLTLAYAAIALYHLGSFKDPQTYWYPHNIGSSVQADFGAQKQLARMEWFAGIAEGRYRIERSDDAVSWYPVTEIELKVPTVFKWEETDLNVSARYIRITAQQTGAALHEVGFFQKDSDRPLPILGITASVPAKQGEENPDRLFDEQQTVPLHPSFMNSSYFDEVYHARTAYEHLHRMEPYETTHPPLGKIFISLGIALFGLVPFGWRIVGTLFGIAMIPLMYLFGKKLFKRTEFAFIAAFLMTFDFMHFAQTRIATIDVYGVFFIILMFYYMYRYVNLNFHVDGLKKTLVPLFLSGLFFGLGAASKWISIYGGAGLALIYFIHLVGRFKEYIAANRQLRQHPDGSDPGDDSDREDVPDDPKPPVVSGSPKESADSVSGSKDPMLERIVRTFPKNLLLTLLWSVAFFIVIPAIIYVLAYIPYFMVSGKHHGLADLIEAQKYMYNYHKNLVSTHPFASPWWQWPMMLMPIWYFQGSDLPDGMISSIVSMGNPAVWWIGSLAVVFAAVIGFLRKERLVLFLLIALGSEYLPWVLVPRLTFIYHFFASVPFIILLTTYILKDIQEQVRSIRKFRIFAYSYLAAVFVLFAMFYPILSGAVVSRDYAAYFLRWFPFWHFY</sequence>
<dbReference type="InterPro" id="IPR008979">
    <property type="entry name" value="Galactose-bd-like_sf"/>
</dbReference>
<feature type="transmembrane region" description="Helical" evidence="9">
    <location>
        <begin position="381"/>
        <end position="403"/>
    </location>
</feature>
<dbReference type="EMBL" id="JAYJLD010000028">
    <property type="protein sequence ID" value="MEB3103135.1"/>
    <property type="molecule type" value="Genomic_DNA"/>
</dbReference>
<feature type="transmembrane region" description="Helical" evidence="9">
    <location>
        <begin position="44"/>
        <end position="63"/>
    </location>
</feature>
<keyword evidence="13" id="KW-1185">Reference proteome</keyword>
<feature type="domain" description="Protein O-mannosyl-transferase C-terminal four TM" evidence="11">
    <location>
        <begin position="951"/>
        <end position="1130"/>
    </location>
</feature>
<evidence type="ECO:0000256" key="8">
    <source>
        <dbReference type="SAM" id="MobiDB-lite"/>
    </source>
</evidence>
<evidence type="ECO:0000256" key="4">
    <source>
        <dbReference type="ARBA" id="ARBA00022692"/>
    </source>
</evidence>
<feature type="transmembrane region" description="Helical" evidence="9">
    <location>
        <begin position="807"/>
        <end position="823"/>
    </location>
</feature>
<feature type="transmembrane region" description="Helical" evidence="9">
    <location>
        <begin position="709"/>
        <end position="741"/>
    </location>
</feature>
<feature type="transmembrane region" description="Helical" evidence="9">
    <location>
        <begin position="914"/>
        <end position="938"/>
    </location>
</feature>
<keyword evidence="12" id="KW-0328">Glycosyltransferase</keyword>
<feature type="compositionally biased region" description="Acidic residues" evidence="8">
    <location>
        <begin position="865"/>
        <end position="876"/>
    </location>
</feature>
<feature type="transmembrane region" description="Helical" evidence="9">
    <location>
        <begin position="274"/>
        <end position="293"/>
    </location>
</feature>
<dbReference type="Pfam" id="PF16192">
    <property type="entry name" value="PMT_4TMC"/>
    <property type="match status" value="1"/>
</dbReference>
<protein>
    <submittedName>
        <fullName evidence="12">Glycosyltransferase family 39 protein</fullName>
        <ecNumber evidence="12">2.4.-.-</ecNumber>
    </submittedName>
</protein>
<evidence type="ECO:0000259" key="10">
    <source>
        <dbReference type="Pfam" id="PF13231"/>
    </source>
</evidence>
<proteinExistence type="inferred from homology"/>
<accession>A0ABU5ZKU6</accession>
<feature type="transmembrane region" description="Helical" evidence="9">
    <location>
        <begin position="313"/>
        <end position="331"/>
    </location>
</feature>
<evidence type="ECO:0000256" key="1">
    <source>
        <dbReference type="ARBA" id="ARBA00004651"/>
    </source>
</evidence>
<evidence type="ECO:0000256" key="6">
    <source>
        <dbReference type="ARBA" id="ARBA00023136"/>
    </source>
</evidence>
<name>A0ABU5ZKU6_9BACL</name>
<feature type="region of interest" description="Disordered" evidence="8">
    <location>
        <begin position="858"/>
        <end position="897"/>
    </location>
</feature>
<dbReference type="Gene3D" id="2.60.120.260">
    <property type="entry name" value="Galactose-binding domain-like"/>
    <property type="match status" value="1"/>
</dbReference>
<dbReference type="EC" id="2.4.-.-" evidence="12"/>
<evidence type="ECO:0000256" key="5">
    <source>
        <dbReference type="ARBA" id="ARBA00022989"/>
    </source>
</evidence>
<feature type="transmembrane region" description="Helical" evidence="9">
    <location>
        <begin position="175"/>
        <end position="195"/>
    </location>
</feature>
<feature type="region of interest" description="Disordered" evidence="8">
    <location>
        <begin position="490"/>
        <end position="509"/>
    </location>
</feature>
<dbReference type="InterPro" id="IPR018584">
    <property type="entry name" value="GT87"/>
</dbReference>
<dbReference type="SUPFAM" id="SSF49785">
    <property type="entry name" value="Galactose-binding domain-like"/>
    <property type="match status" value="1"/>
</dbReference>
<evidence type="ECO:0000256" key="7">
    <source>
        <dbReference type="ARBA" id="ARBA00024033"/>
    </source>
</evidence>
<dbReference type="GO" id="GO:0016757">
    <property type="term" value="F:glycosyltransferase activity"/>
    <property type="evidence" value="ECO:0007669"/>
    <property type="project" value="UniProtKB-KW"/>
</dbReference>